<name>A0A7E5WY37_TRINI</name>
<dbReference type="Gene3D" id="3.80.10.10">
    <property type="entry name" value="Ribonuclease Inhibitor"/>
    <property type="match status" value="1"/>
</dbReference>
<dbReference type="RefSeq" id="XP_026745770.1">
    <property type="nucleotide sequence ID" value="XM_026889969.1"/>
</dbReference>
<dbReference type="Pfam" id="PF00560">
    <property type="entry name" value="LRR_1"/>
    <property type="match status" value="1"/>
</dbReference>
<dbReference type="SMART" id="SM00368">
    <property type="entry name" value="LRR_RI"/>
    <property type="match status" value="7"/>
</dbReference>
<dbReference type="InterPro" id="IPR001611">
    <property type="entry name" value="Leu-rich_rpt"/>
</dbReference>
<dbReference type="InterPro" id="IPR052394">
    <property type="entry name" value="LRR-containing"/>
</dbReference>
<sequence>MDYFADSDEDSPPLVEELHVAISTTSSSQEVSLESVEWIPEDSPKMKLYKQGLYDPGPGEICAEYVFVSSSSLQEHLYYCYPGVTDPGIVEAILRPEKQKIYPDDGQELYLDLCDEMKIMPVGIFYRGLRDKQIDLKYYGVNPSGVRAMCMALVNNRTVKRLDLTGNYLEGPDACYHLGQMLGDRNALQSLVLSCCKISPEGVRRLVVYLSRRQMTLLDLSWNDLRDLGLSYLAEAIEQGAVIKQLNLSRNDLSSASAFILADALGVNNCVTHLDLSWNKFTRVRGQVALCRRLGHSNVLVKLDLSWTGLNITLELRNLLGIKNLKILNLSYNRLSTVAAKIIAKSLHLAKKLQVLDLSSNPFLPGDALLLLEKMRHENVKIQELLMNHVVVSKEFYDELQAILALDFRKNTKITHGTVLCNYSIKLHDLRTITVQSLIHTTKKKKKSRKPDAVDFIMDFQKRHNSVEPGEFIKILQAKELHIHDEIINGLVDLFPGPKNDNGWKTLSLKALVEYIYRLLPHKMPPLSPPASPTPPEPISPMAGKKSPIQGK</sequence>
<gene>
    <name evidence="3" type="primary">LOC113507109</name>
</gene>
<dbReference type="OrthoDB" id="8436363at2759"/>
<accession>A0A7E5WY37</accession>
<dbReference type="GeneID" id="113507109"/>
<evidence type="ECO:0000313" key="3">
    <source>
        <dbReference type="RefSeq" id="XP_026745770.1"/>
    </source>
</evidence>
<feature type="region of interest" description="Disordered" evidence="1">
    <location>
        <begin position="526"/>
        <end position="552"/>
    </location>
</feature>
<dbReference type="SUPFAM" id="SSF52047">
    <property type="entry name" value="RNI-like"/>
    <property type="match status" value="1"/>
</dbReference>
<dbReference type="Pfam" id="PF13516">
    <property type="entry name" value="LRR_6"/>
    <property type="match status" value="3"/>
</dbReference>
<feature type="compositionally biased region" description="Pro residues" evidence="1">
    <location>
        <begin position="526"/>
        <end position="539"/>
    </location>
</feature>
<dbReference type="PANTHER" id="PTHR24114:SF2">
    <property type="entry name" value="F-BOX DOMAIN-CONTAINING PROTEIN-RELATED"/>
    <property type="match status" value="1"/>
</dbReference>
<dbReference type="PANTHER" id="PTHR24114">
    <property type="entry name" value="LEUCINE RICH REPEAT FAMILY PROTEIN"/>
    <property type="match status" value="1"/>
</dbReference>
<dbReference type="AlphaFoldDB" id="A0A7E5WY37"/>
<dbReference type="Proteomes" id="UP000322000">
    <property type="component" value="Unplaced"/>
</dbReference>
<dbReference type="InterPro" id="IPR032675">
    <property type="entry name" value="LRR_dom_sf"/>
</dbReference>
<organism evidence="2 3">
    <name type="scientific">Trichoplusia ni</name>
    <name type="common">Cabbage looper</name>
    <dbReference type="NCBI Taxonomy" id="7111"/>
    <lineage>
        <taxon>Eukaryota</taxon>
        <taxon>Metazoa</taxon>
        <taxon>Ecdysozoa</taxon>
        <taxon>Arthropoda</taxon>
        <taxon>Hexapoda</taxon>
        <taxon>Insecta</taxon>
        <taxon>Pterygota</taxon>
        <taxon>Neoptera</taxon>
        <taxon>Endopterygota</taxon>
        <taxon>Lepidoptera</taxon>
        <taxon>Glossata</taxon>
        <taxon>Ditrysia</taxon>
        <taxon>Noctuoidea</taxon>
        <taxon>Noctuidae</taxon>
        <taxon>Plusiinae</taxon>
        <taxon>Trichoplusia</taxon>
    </lineage>
</organism>
<keyword evidence="2" id="KW-1185">Reference proteome</keyword>
<proteinExistence type="predicted"/>
<evidence type="ECO:0000256" key="1">
    <source>
        <dbReference type="SAM" id="MobiDB-lite"/>
    </source>
</evidence>
<dbReference type="InParanoid" id="A0A7E5WY37"/>
<reference evidence="3" key="1">
    <citation type="submission" date="2025-08" db="UniProtKB">
        <authorList>
            <consortium name="RefSeq"/>
        </authorList>
    </citation>
    <scope>IDENTIFICATION</scope>
</reference>
<evidence type="ECO:0000313" key="2">
    <source>
        <dbReference type="Proteomes" id="UP000322000"/>
    </source>
</evidence>
<protein>
    <submittedName>
        <fullName evidence="3">Leucine-rich repeat-containing protein 74A-like</fullName>
    </submittedName>
</protein>
<dbReference type="KEGG" id="tnl:113507109"/>